<gene>
    <name evidence="5" type="ORF">RDI58_003515</name>
</gene>
<dbReference type="PANTHER" id="PTHR23024:SF614">
    <property type="entry name" value="CARBOXYLESTERASE 12-RELATED"/>
    <property type="match status" value="1"/>
</dbReference>
<name>A0AAN8UFD6_SOLBU</name>
<dbReference type="InterPro" id="IPR033140">
    <property type="entry name" value="Lipase_GDXG_put_SER_AS"/>
</dbReference>
<dbReference type="PANTHER" id="PTHR23024">
    <property type="entry name" value="ARYLACETAMIDE DEACETYLASE"/>
    <property type="match status" value="1"/>
</dbReference>
<organism evidence="5 6">
    <name type="scientific">Solanum bulbocastanum</name>
    <name type="common">Wild potato</name>
    <dbReference type="NCBI Taxonomy" id="147425"/>
    <lineage>
        <taxon>Eukaryota</taxon>
        <taxon>Viridiplantae</taxon>
        <taxon>Streptophyta</taxon>
        <taxon>Embryophyta</taxon>
        <taxon>Tracheophyta</taxon>
        <taxon>Spermatophyta</taxon>
        <taxon>Magnoliopsida</taxon>
        <taxon>eudicotyledons</taxon>
        <taxon>Gunneridae</taxon>
        <taxon>Pentapetalae</taxon>
        <taxon>asterids</taxon>
        <taxon>lamiids</taxon>
        <taxon>Solanales</taxon>
        <taxon>Solanaceae</taxon>
        <taxon>Solanoideae</taxon>
        <taxon>Solaneae</taxon>
        <taxon>Solanum</taxon>
    </lineage>
</organism>
<dbReference type="AlphaFoldDB" id="A0AAN8UFD6"/>
<evidence type="ECO:0000256" key="1">
    <source>
        <dbReference type="ARBA" id="ARBA00010515"/>
    </source>
</evidence>
<proteinExistence type="inferred from homology"/>
<dbReference type="GO" id="GO:0016787">
    <property type="term" value="F:hydrolase activity"/>
    <property type="evidence" value="ECO:0007669"/>
    <property type="project" value="UniProtKB-KW"/>
</dbReference>
<reference evidence="5 6" key="1">
    <citation type="submission" date="2024-02" db="EMBL/GenBank/DDBJ databases">
        <title>de novo genome assembly of Solanum bulbocastanum strain 11H21.</title>
        <authorList>
            <person name="Hosaka A.J."/>
        </authorList>
    </citation>
    <scope>NUCLEOTIDE SEQUENCE [LARGE SCALE GENOMIC DNA]</scope>
    <source>
        <tissue evidence="5">Young leaves</tissue>
    </source>
</reference>
<evidence type="ECO:0000313" key="6">
    <source>
        <dbReference type="Proteomes" id="UP001371456"/>
    </source>
</evidence>
<comment type="caution">
    <text evidence="5">The sequence shown here is derived from an EMBL/GenBank/DDBJ whole genome shotgun (WGS) entry which is preliminary data.</text>
</comment>
<keyword evidence="6" id="KW-1185">Reference proteome</keyword>
<dbReference type="InterPro" id="IPR002168">
    <property type="entry name" value="Lipase_GDXG_HIS_AS"/>
</dbReference>
<feature type="domain" description="Alpha/beta hydrolase fold-3" evidence="4">
    <location>
        <begin position="228"/>
        <end position="437"/>
    </location>
</feature>
<keyword evidence="2" id="KW-0378">Hydrolase</keyword>
<dbReference type="SUPFAM" id="SSF53474">
    <property type="entry name" value="alpha/beta-Hydrolases"/>
    <property type="match status" value="2"/>
</dbReference>
<feature type="domain" description="Alpha/beta hydrolase fold-3" evidence="4">
    <location>
        <begin position="2"/>
        <end position="99"/>
    </location>
</feature>
<dbReference type="InterPro" id="IPR029058">
    <property type="entry name" value="AB_hydrolase_fold"/>
</dbReference>
<dbReference type="PROSITE" id="PS01173">
    <property type="entry name" value="LIPASE_GDXG_HIS"/>
    <property type="match status" value="1"/>
</dbReference>
<comment type="similarity">
    <text evidence="1">Belongs to the 'GDXG' lipolytic enzyme family.</text>
</comment>
<dbReference type="InterPro" id="IPR050466">
    <property type="entry name" value="Carboxylest/Gibb_receptor"/>
</dbReference>
<evidence type="ECO:0000259" key="4">
    <source>
        <dbReference type="Pfam" id="PF07859"/>
    </source>
</evidence>
<feature type="active site" evidence="3">
    <location>
        <position position="317"/>
    </location>
</feature>
<accession>A0AAN8UFD6</accession>
<dbReference type="Proteomes" id="UP001371456">
    <property type="component" value="Unassembled WGS sequence"/>
</dbReference>
<dbReference type="Gene3D" id="3.40.50.1820">
    <property type="entry name" value="alpha/beta hydrolase"/>
    <property type="match status" value="2"/>
</dbReference>
<feature type="active site" evidence="3">
    <location>
        <position position="67"/>
    </location>
</feature>
<protein>
    <recommendedName>
        <fullName evidence="4">Alpha/beta hydrolase fold-3 domain-containing protein</fullName>
    </recommendedName>
</protein>
<sequence>MYDSYLHKLTSEANVITVSINYRLAPEHLIPACYDDSWAVMNWAAQGTEPWLKIHANFSRVFLAGDSAGANIAHNLMVRASEESHFVASLVGMALIDPYFGNAHRSMLSELKCSKILVCTAGKDFLRDRAWTYYEALKKSGWKGELGIKEIEGEGHVFHLFNQTSEKAKVYKDGSIKKYRKHDFAPPSDNPITGVRSKDIVVVPENNVTVRLYLPKITQNDDKKFPLLVYFHGGGFVIESAFSTYYHSYLHSLAAEANVLIVSVEYRLAPEHKIPACYDDSWDAMKWVSQQANSQQETEPWLKNHADFSRVFLSGDSAGANIAHNMMMRASVDEDKLGDGLKLVGMALVHPYFGNNEPDRIWSYCCPENPKTDDPRFNPAAHPSLLSKLVCSKILICTGGVDFIRDRGWTYYESLKKCGWKGEVELKETEGEEHVFHLVKPTCERAKVLMKWLADFFQRSS</sequence>
<evidence type="ECO:0000256" key="3">
    <source>
        <dbReference type="PROSITE-ProRule" id="PRU10038"/>
    </source>
</evidence>
<feature type="domain" description="Alpha/beta hydrolase fold-3" evidence="4">
    <location>
        <begin position="110"/>
        <end position="159"/>
    </location>
</feature>
<evidence type="ECO:0000313" key="5">
    <source>
        <dbReference type="EMBL" id="KAK6805730.1"/>
    </source>
</evidence>
<dbReference type="PROSITE" id="PS01174">
    <property type="entry name" value="LIPASE_GDXG_SER"/>
    <property type="match status" value="2"/>
</dbReference>
<dbReference type="EMBL" id="JBANQN010000001">
    <property type="protein sequence ID" value="KAK6805730.1"/>
    <property type="molecule type" value="Genomic_DNA"/>
</dbReference>
<dbReference type="InterPro" id="IPR013094">
    <property type="entry name" value="AB_hydrolase_3"/>
</dbReference>
<evidence type="ECO:0000256" key="2">
    <source>
        <dbReference type="ARBA" id="ARBA00022801"/>
    </source>
</evidence>
<dbReference type="Pfam" id="PF07859">
    <property type="entry name" value="Abhydrolase_3"/>
    <property type="match status" value="3"/>
</dbReference>